<evidence type="ECO:0000313" key="2">
    <source>
        <dbReference type="EMBL" id="KAK9862431.1"/>
    </source>
</evidence>
<dbReference type="SUPFAM" id="SSF50998">
    <property type="entry name" value="Quinoprotein alcohol dehydrogenase-like"/>
    <property type="match status" value="1"/>
</dbReference>
<reference evidence="2 3" key="1">
    <citation type="journal article" date="2024" name="Nat. Commun.">
        <title>Phylogenomics reveals the evolutionary origins of lichenization in chlorophyte algae.</title>
        <authorList>
            <person name="Puginier C."/>
            <person name="Libourel C."/>
            <person name="Otte J."/>
            <person name="Skaloud P."/>
            <person name="Haon M."/>
            <person name="Grisel S."/>
            <person name="Petersen M."/>
            <person name="Berrin J.G."/>
            <person name="Delaux P.M."/>
            <person name="Dal Grande F."/>
            <person name="Keller J."/>
        </authorList>
    </citation>
    <scope>NUCLEOTIDE SEQUENCE [LARGE SCALE GENOMIC DNA]</scope>
    <source>
        <strain evidence="2 3">SAG 2523</strain>
    </source>
</reference>
<feature type="region of interest" description="Disordered" evidence="1">
    <location>
        <begin position="317"/>
        <end position="372"/>
    </location>
</feature>
<name>A0AAW1T0D9_9CHLO</name>
<gene>
    <name evidence="2" type="ORF">WJX84_011660</name>
</gene>
<proteinExistence type="predicted"/>
<dbReference type="Proteomes" id="UP001485043">
    <property type="component" value="Unassembled WGS sequence"/>
</dbReference>
<organism evidence="2 3">
    <name type="scientific">Apatococcus fuscideae</name>
    <dbReference type="NCBI Taxonomy" id="2026836"/>
    <lineage>
        <taxon>Eukaryota</taxon>
        <taxon>Viridiplantae</taxon>
        <taxon>Chlorophyta</taxon>
        <taxon>core chlorophytes</taxon>
        <taxon>Trebouxiophyceae</taxon>
        <taxon>Chlorellales</taxon>
        <taxon>Chlorellaceae</taxon>
        <taxon>Apatococcus</taxon>
    </lineage>
</organism>
<comment type="caution">
    <text evidence="2">The sequence shown here is derived from an EMBL/GenBank/DDBJ whole genome shotgun (WGS) entry which is preliminary data.</text>
</comment>
<accession>A0AAW1T0D9</accession>
<feature type="compositionally biased region" description="Acidic residues" evidence="1">
    <location>
        <begin position="319"/>
        <end position="328"/>
    </location>
</feature>
<protein>
    <recommendedName>
        <fullName evidence="4">F-box domain-containing protein</fullName>
    </recommendedName>
</protein>
<evidence type="ECO:0000313" key="3">
    <source>
        <dbReference type="Proteomes" id="UP001485043"/>
    </source>
</evidence>
<dbReference type="AlphaFoldDB" id="A0AAW1T0D9"/>
<keyword evidence="3" id="KW-1185">Reference proteome</keyword>
<dbReference type="InterPro" id="IPR011047">
    <property type="entry name" value="Quinoprotein_ADH-like_sf"/>
</dbReference>
<dbReference type="EMBL" id="JALJOV010000607">
    <property type="protein sequence ID" value="KAK9862431.1"/>
    <property type="molecule type" value="Genomic_DNA"/>
</dbReference>
<evidence type="ECO:0000256" key="1">
    <source>
        <dbReference type="SAM" id="MobiDB-lite"/>
    </source>
</evidence>
<sequence length="425" mass="46342">MSRLNDCNGPEEGWTKAGRLTPIERTSGDDRLYAMALHSPVPDICLPGLQAVLAKQCLPHLSASKLTSLRSTSRGMRDLVDSPTAHEAWTLAAACLLPETSGPSGWRSEAEWQAAIRKERGSQQATRSACLQRVAKVRSASRDDPHSSTSSFWVTAAPHSYLMTRTRDRSTFLLDASGGATQPVRLALKPRPTFRAHLTKVGRLRIIEARGQSGMFSSLKMKPLCWHTIDPLTGQTLSSEHKPPGATGWTRSHPPIMDDWDMSLVGYASMVAEVHVYDVTTGECLQSLPLRSHTTTISWSRSSGLLAVYSHHDFLGDPDLGEDEDDVEPASPEMRHGAVGDAEEGGGSQMPQVSGGVDDARALDPHDAAATGDSDDSAFFGHAFCEGFTIYNRADTRFQGQIRLLHPRRMVIDLVMSHQDGHSRA</sequence>
<feature type="compositionally biased region" description="Basic and acidic residues" evidence="1">
    <location>
        <begin position="358"/>
        <end position="367"/>
    </location>
</feature>
<evidence type="ECO:0008006" key="4">
    <source>
        <dbReference type="Google" id="ProtNLM"/>
    </source>
</evidence>